<proteinExistence type="predicted"/>
<dbReference type="Pfam" id="PF25524">
    <property type="entry name" value="RSLD_CPSF6"/>
    <property type="match status" value="1"/>
</dbReference>
<evidence type="ECO:0000313" key="7">
    <source>
        <dbReference type="Proteomes" id="UP000053766"/>
    </source>
</evidence>
<dbReference type="GO" id="GO:0005634">
    <property type="term" value="C:nucleus"/>
    <property type="evidence" value="ECO:0007669"/>
    <property type="project" value="UniProtKB-SubCell"/>
</dbReference>
<name>A0A0D8XHE5_DICVI</name>
<dbReference type="GO" id="GO:0006397">
    <property type="term" value="P:mRNA processing"/>
    <property type="evidence" value="ECO:0007669"/>
    <property type="project" value="UniProtKB-KW"/>
</dbReference>
<feature type="compositionally biased region" description="Basic and acidic residues" evidence="4">
    <location>
        <begin position="21"/>
        <end position="30"/>
    </location>
</feature>
<evidence type="ECO:0000259" key="5">
    <source>
        <dbReference type="Pfam" id="PF25524"/>
    </source>
</evidence>
<dbReference type="EMBL" id="KN716500">
    <property type="protein sequence ID" value="KJH44095.1"/>
    <property type="molecule type" value="Genomic_DNA"/>
</dbReference>
<evidence type="ECO:0000256" key="2">
    <source>
        <dbReference type="ARBA" id="ARBA00022664"/>
    </source>
</evidence>
<dbReference type="Proteomes" id="UP000053766">
    <property type="component" value="Unassembled WGS sequence"/>
</dbReference>
<evidence type="ECO:0000313" key="6">
    <source>
        <dbReference type="EMBL" id="KJH44095.1"/>
    </source>
</evidence>
<feature type="region of interest" description="Disordered" evidence="4">
    <location>
        <begin position="497"/>
        <end position="547"/>
    </location>
</feature>
<keyword evidence="7" id="KW-1185">Reference proteome</keyword>
<dbReference type="PANTHER" id="PTHR23204">
    <property type="entry name" value="CLEAVAGE AND POLYADENYLATION SPECIFIC FACTOR"/>
    <property type="match status" value="1"/>
</dbReference>
<reference evidence="6 7" key="1">
    <citation type="submission" date="2013-11" db="EMBL/GenBank/DDBJ databases">
        <title>Draft genome of the bovine lungworm Dictyocaulus viviparus.</title>
        <authorList>
            <person name="Mitreva M."/>
        </authorList>
    </citation>
    <scope>NUCLEOTIDE SEQUENCE [LARGE SCALE GENOMIC DNA]</scope>
    <source>
        <strain evidence="6 7">HannoverDv2000</strain>
    </source>
</reference>
<evidence type="ECO:0000256" key="4">
    <source>
        <dbReference type="SAM" id="MobiDB-lite"/>
    </source>
</evidence>
<keyword evidence="2" id="KW-0507">mRNA processing</keyword>
<dbReference type="InterPro" id="IPR012677">
    <property type="entry name" value="Nucleotide-bd_a/b_plait_sf"/>
</dbReference>
<accession>A0A0D8XHE5</accession>
<feature type="region of interest" description="Disordered" evidence="4">
    <location>
        <begin position="1"/>
        <end position="48"/>
    </location>
</feature>
<dbReference type="AlphaFoldDB" id="A0A0D8XHE5"/>
<dbReference type="OrthoDB" id="10065185at2759"/>
<dbReference type="InterPro" id="IPR034772">
    <property type="entry name" value="CPSF6/7"/>
</dbReference>
<dbReference type="Gene3D" id="3.30.70.330">
    <property type="match status" value="1"/>
</dbReference>
<dbReference type="GO" id="GO:0003676">
    <property type="term" value="F:nucleic acid binding"/>
    <property type="evidence" value="ECO:0007669"/>
    <property type="project" value="InterPro"/>
</dbReference>
<protein>
    <recommendedName>
        <fullName evidence="5">CPSF6/7 RSLD domain-containing protein</fullName>
    </recommendedName>
</protein>
<gene>
    <name evidence="6" type="ORF">DICVIV_09875</name>
</gene>
<reference evidence="7" key="2">
    <citation type="journal article" date="2016" name="Sci. Rep.">
        <title>Dictyocaulus viviparus genome, variome and transcriptome elucidate lungworm biology and support future intervention.</title>
        <authorList>
            <person name="McNulty S.N."/>
            <person name="Strube C."/>
            <person name="Rosa B.A."/>
            <person name="Martin J.C."/>
            <person name="Tyagi R."/>
            <person name="Choi Y.J."/>
            <person name="Wang Q."/>
            <person name="Hallsworth Pepin K."/>
            <person name="Zhang X."/>
            <person name="Ozersky P."/>
            <person name="Wilson R.K."/>
            <person name="Sternberg P.W."/>
            <person name="Gasser R.B."/>
            <person name="Mitreva M."/>
        </authorList>
    </citation>
    <scope>NUCLEOTIDE SEQUENCE [LARGE SCALE GENOMIC DNA]</scope>
    <source>
        <strain evidence="7">HannoverDv2000</strain>
    </source>
</reference>
<feature type="compositionally biased region" description="Basic and acidic residues" evidence="4">
    <location>
        <begin position="38"/>
        <end position="48"/>
    </location>
</feature>
<comment type="subcellular location">
    <subcellularLocation>
        <location evidence="1">Nucleus</location>
    </subcellularLocation>
</comment>
<dbReference type="InterPro" id="IPR057951">
    <property type="entry name" value="CPSF6/7_RSLD_N"/>
</dbReference>
<evidence type="ECO:0000256" key="1">
    <source>
        <dbReference type="ARBA" id="ARBA00004123"/>
    </source>
</evidence>
<dbReference type="InterPro" id="IPR035979">
    <property type="entry name" value="RBD_domain_sf"/>
</dbReference>
<evidence type="ECO:0000256" key="3">
    <source>
        <dbReference type="ARBA" id="ARBA00023242"/>
    </source>
</evidence>
<organism evidence="6 7">
    <name type="scientific">Dictyocaulus viviparus</name>
    <name type="common">Bovine lungworm</name>
    <dbReference type="NCBI Taxonomy" id="29172"/>
    <lineage>
        <taxon>Eukaryota</taxon>
        <taxon>Metazoa</taxon>
        <taxon>Ecdysozoa</taxon>
        <taxon>Nematoda</taxon>
        <taxon>Chromadorea</taxon>
        <taxon>Rhabditida</taxon>
        <taxon>Rhabditina</taxon>
        <taxon>Rhabditomorpha</taxon>
        <taxon>Strongyloidea</taxon>
        <taxon>Metastrongylidae</taxon>
        <taxon>Dictyocaulus</taxon>
    </lineage>
</organism>
<dbReference type="STRING" id="29172.A0A0D8XHE5"/>
<keyword evidence="3" id="KW-0539">Nucleus</keyword>
<sequence>MTEVDSQAELDLLGEGPAATDGDHLDEHALLDQSPPPGDDHNGMSHMKSEELKSEEVDLYDDAIAPSSVEKSLAPTPVRNAQPNGSASHPSDGKRYCCYIGNLVWWATDADVALHIKAIGITDLIDMKFFENRTNGQSKGFALLVFASDTSVRSVTEQMPQRQIHGQSPVILPYTKASLNRLDEATSKMQSRPDPKQAKKDEACMNMGTIRIGAAAPGPTGPPPILGPRMGSGGPLGGGPLPMMQMRAGPGGPPINIGASGPMVPSASGPVGPGLMNRGPVMMGQPVNQGPIMSRPLGPPGVGGSIGTVQIGGPVQMGVAGQMTTGPPRTMVGSNMSMQMGNAPPLIQPGMQVHPNRPPPGVQFSGNQQSMVGMGQQQMIQQSAAGMRTVTAPATAPQQLIAPGAHINPQMFPGVQQQPPIPGAMNDVEFEEIMNRNRTVASSAISRAVADAAGGDVKSATETILTAISLIKQSRVAHDDRCRLLVASLQDTLNGIETKAYSGGGGSGRSKHRDRSRSRSRDRDRKRRRRSRSRSRYVGTKPVATKN</sequence>
<feature type="region of interest" description="Disordered" evidence="4">
    <location>
        <begin position="68"/>
        <end position="91"/>
    </location>
</feature>
<feature type="compositionally biased region" description="Polar residues" evidence="4">
    <location>
        <begin position="79"/>
        <end position="89"/>
    </location>
</feature>
<dbReference type="SUPFAM" id="SSF54928">
    <property type="entry name" value="RNA-binding domain, RBD"/>
    <property type="match status" value="1"/>
</dbReference>
<feature type="domain" description="CPSF6/7 RSLD" evidence="5">
    <location>
        <begin position="429"/>
        <end position="533"/>
    </location>
</feature>
<feature type="compositionally biased region" description="Basic residues" evidence="4">
    <location>
        <begin position="524"/>
        <end position="535"/>
    </location>
</feature>